<sequence length="260" mass="27827">LCLALGMTPGLAPAQGVNRCPLNIRRAGERVERPDPTQEGAITAFIGGPVTVSCGDAVMTGDSAVWRQATQQAVMIGNVRYRDTTRTLNSERLTYNGTRDEVIAVNDVRLVRISSGAMLEGPRVTFTRSPFAGSRTVATERPRMTLPSGRDGAGEGQLTIVDADVAEFVGESEAFASGNIEMVRGDIRASAERARFSETAERAVLYEDAVIAGEGFDLAGDSIVAGFELGELKTIHAFEHAVASGNRFKLQADQIRARLL</sequence>
<protein>
    <recommendedName>
        <fullName evidence="2">Organic solvent tolerance-like N-terminal domain-containing protein</fullName>
    </recommendedName>
</protein>
<proteinExistence type="predicted"/>
<accession>X0XNF6</accession>
<name>X0XNF6_9ZZZZ</name>
<dbReference type="AlphaFoldDB" id="X0XNF6"/>
<evidence type="ECO:0008006" key="2">
    <source>
        <dbReference type="Google" id="ProtNLM"/>
    </source>
</evidence>
<dbReference type="EMBL" id="BARS01033507">
    <property type="protein sequence ID" value="GAG26461.1"/>
    <property type="molecule type" value="Genomic_DNA"/>
</dbReference>
<feature type="non-terminal residue" evidence="1">
    <location>
        <position position="260"/>
    </location>
</feature>
<dbReference type="Gene3D" id="2.60.450.10">
    <property type="entry name" value="Lipopolysaccharide (LPS) transport protein A like domain"/>
    <property type="match status" value="1"/>
</dbReference>
<comment type="caution">
    <text evidence="1">The sequence shown here is derived from an EMBL/GenBank/DDBJ whole genome shotgun (WGS) entry which is preliminary data.</text>
</comment>
<feature type="non-terminal residue" evidence="1">
    <location>
        <position position="1"/>
    </location>
</feature>
<organism evidence="1">
    <name type="scientific">marine sediment metagenome</name>
    <dbReference type="NCBI Taxonomy" id="412755"/>
    <lineage>
        <taxon>unclassified sequences</taxon>
        <taxon>metagenomes</taxon>
        <taxon>ecological metagenomes</taxon>
    </lineage>
</organism>
<evidence type="ECO:0000313" key="1">
    <source>
        <dbReference type="EMBL" id="GAG26461.1"/>
    </source>
</evidence>
<gene>
    <name evidence="1" type="ORF">S01H1_51875</name>
</gene>
<reference evidence="1" key="1">
    <citation type="journal article" date="2014" name="Front. Microbiol.">
        <title>High frequency of phylogenetically diverse reductive dehalogenase-homologous genes in deep subseafloor sedimentary metagenomes.</title>
        <authorList>
            <person name="Kawai M."/>
            <person name="Futagami T."/>
            <person name="Toyoda A."/>
            <person name="Takaki Y."/>
            <person name="Nishi S."/>
            <person name="Hori S."/>
            <person name="Arai W."/>
            <person name="Tsubouchi T."/>
            <person name="Morono Y."/>
            <person name="Uchiyama I."/>
            <person name="Ito T."/>
            <person name="Fujiyama A."/>
            <person name="Inagaki F."/>
            <person name="Takami H."/>
        </authorList>
    </citation>
    <scope>NUCLEOTIDE SEQUENCE</scope>
    <source>
        <strain evidence="1">Expedition CK06-06</strain>
    </source>
</reference>